<evidence type="ECO:0000313" key="1">
    <source>
        <dbReference type="EMBL" id="QBQ62740.1"/>
    </source>
</evidence>
<gene>
    <name evidence="1" type="ORF">EXH44_00085</name>
    <name evidence="2" type="ORF">EXH44_10960</name>
</gene>
<dbReference type="KEGG" id="aio:EXH44_10960"/>
<organism evidence="2 3">
    <name type="scientific">Actinobacillus indolicus</name>
    <dbReference type="NCBI Taxonomy" id="51049"/>
    <lineage>
        <taxon>Bacteria</taxon>
        <taxon>Pseudomonadati</taxon>
        <taxon>Pseudomonadota</taxon>
        <taxon>Gammaproteobacteria</taxon>
        <taxon>Pasteurellales</taxon>
        <taxon>Pasteurellaceae</taxon>
        <taxon>Actinobacillus</taxon>
    </lineage>
</organism>
<dbReference type="RefSeq" id="WP_162855759.1">
    <property type="nucleotide sequence ID" value="NZ_CP038145.1"/>
</dbReference>
<accession>A0A4P7CM79</accession>
<dbReference type="AlphaFoldDB" id="A0A4P7CM79"/>
<name>A0A4P7CM79_9PAST</name>
<evidence type="ECO:0000313" key="2">
    <source>
        <dbReference type="EMBL" id="QBQ64702.1"/>
    </source>
</evidence>
<dbReference type="KEGG" id="aio:EXH44_00085"/>
<sequence length="133" mass="14816">MTLHETLLSQTAKLHPIEIKGTTYYIRDLTVGDMNNHLYGINVWLKKQAEIEGYELPAEEDENFATALSEFGAKYRLPQSIAVRLCDENGELLFDPFNADDLNAIAKLDNQILIDFNNGLGDPKNSPTADASS</sequence>
<dbReference type="EMBL" id="CP038145">
    <property type="protein sequence ID" value="QBQ62740.1"/>
    <property type="molecule type" value="Genomic_DNA"/>
</dbReference>
<protein>
    <submittedName>
        <fullName evidence="2">Uncharacterized protein</fullName>
    </submittedName>
</protein>
<keyword evidence="3" id="KW-1185">Reference proteome</keyword>
<reference evidence="2 3" key="1">
    <citation type="submission" date="2019-03" db="EMBL/GenBank/DDBJ databases">
        <authorList>
            <person name="Che Y."/>
            <person name="Zhou L."/>
        </authorList>
    </citation>
    <scope>NUCLEOTIDE SEQUENCE [LARGE SCALE GENOMIC DNA]</scope>
    <source>
        <strain evidence="2 3">AIFJ1607</strain>
    </source>
</reference>
<proteinExistence type="predicted"/>
<evidence type="ECO:0000313" key="3">
    <source>
        <dbReference type="Proteomes" id="UP000294444"/>
    </source>
</evidence>
<dbReference type="Proteomes" id="UP000294444">
    <property type="component" value="Chromosome"/>
</dbReference>
<dbReference type="EMBL" id="CP038145">
    <property type="protein sequence ID" value="QBQ64702.1"/>
    <property type="molecule type" value="Genomic_DNA"/>
</dbReference>